<protein>
    <recommendedName>
        <fullName evidence="4 11">Guanylate kinase</fullName>
        <ecNumber evidence="3 11">2.7.4.8</ecNumber>
    </recommendedName>
    <alternativeName>
        <fullName evidence="10 11">GMP kinase</fullName>
    </alternativeName>
</protein>
<gene>
    <name evidence="11" type="primary">gmk</name>
    <name evidence="13" type="ORF">HRUBRA_01199</name>
</gene>
<keyword evidence="14" id="KW-1185">Reference proteome</keyword>
<evidence type="ECO:0000313" key="14">
    <source>
        <dbReference type="Proteomes" id="UP000029640"/>
    </source>
</evidence>
<evidence type="ECO:0000256" key="1">
    <source>
        <dbReference type="ARBA" id="ARBA00004496"/>
    </source>
</evidence>
<dbReference type="HAMAP" id="MF_00328">
    <property type="entry name" value="Guanylate_kinase"/>
    <property type="match status" value="1"/>
</dbReference>
<evidence type="ECO:0000313" key="13">
    <source>
        <dbReference type="EMBL" id="KGE04170.1"/>
    </source>
</evidence>
<dbReference type="FunFam" id="3.30.63.10:FF:000002">
    <property type="entry name" value="Guanylate kinase 1"/>
    <property type="match status" value="1"/>
</dbReference>
<dbReference type="CDD" id="cd00071">
    <property type="entry name" value="GMPK"/>
    <property type="match status" value="1"/>
</dbReference>
<dbReference type="SMART" id="SM00072">
    <property type="entry name" value="GuKc"/>
    <property type="match status" value="1"/>
</dbReference>
<dbReference type="HOGENOM" id="CLU_001715_1_1_6"/>
<dbReference type="InterPro" id="IPR027417">
    <property type="entry name" value="P-loop_NTPase"/>
</dbReference>
<dbReference type="InterPro" id="IPR017665">
    <property type="entry name" value="Guanylate_kinase"/>
</dbReference>
<keyword evidence="9 11" id="KW-0067">ATP-binding</keyword>
<dbReference type="RefSeq" id="WP_035516782.1">
    <property type="nucleotide sequence ID" value="NZ_KN234770.1"/>
</dbReference>
<sequence>MSTATGTLFTISAPSGAGKTSLVEALVALVPGLAVSVSHTTRPQRRGEVDGVNYHFVEPASFQTMLAEGAFLEHAEVFGNYYGTAQARVQERLATGSDVILEIDWQGAQQVKRLMPETCSIFILPPSRETLHARLTGRGQDDPETIARRMAQAVTEMSHYVEYDYLVFNDDFERARDDLATIVHSCRLRTRAQGERHAGILQRLLA</sequence>
<dbReference type="NCBIfam" id="TIGR03263">
    <property type="entry name" value="guanyl_kin"/>
    <property type="match status" value="1"/>
</dbReference>
<dbReference type="STRING" id="1265313.HRUBRA_01199"/>
<comment type="similarity">
    <text evidence="2 11">Belongs to the guanylate kinase family.</text>
</comment>
<evidence type="ECO:0000256" key="6">
    <source>
        <dbReference type="ARBA" id="ARBA00022679"/>
    </source>
</evidence>
<evidence type="ECO:0000259" key="12">
    <source>
        <dbReference type="PROSITE" id="PS50052"/>
    </source>
</evidence>
<dbReference type="EC" id="2.7.4.8" evidence="3 11"/>
<keyword evidence="8 11" id="KW-0418">Kinase</keyword>
<evidence type="ECO:0000256" key="9">
    <source>
        <dbReference type="ARBA" id="ARBA00022840"/>
    </source>
</evidence>
<dbReference type="GO" id="GO:0005524">
    <property type="term" value="F:ATP binding"/>
    <property type="evidence" value="ECO:0007669"/>
    <property type="project" value="UniProtKB-UniRule"/>
</dbReference>
<keyword evidence="7 11" id="KW-0547">Nucleotide-binding</keyword>
<evidence type="ECO:0000256" key="8">
    <source>
        <dbReference type="ARBA" id="ARBA00022777"/>
    </source>
</evidence>
<evidence type="ECO:0000256" key="2">
    <source>
        <dbReference type="ARBA" id="ARBA00005790"/>
    </source>
</evidence>
<dbReference type="GO" id="GO:0005829">
    <property type="term" value="C:cytosol"/>
    <property type="evidence" value="ECO:0007669"/>
    <property type="project" value="TreeGrafter"/>
</dbReference>
<reference evidence="13 14" key="1">
    <citation type="journal article" date="2014" name="Genome Announc.">
        <title>Genome Sequence of Gammaproteobacterial Pseudohaliea rubra Type Strain DSM 19751, Isolated from Coastal Seawater of the Mediterranean Sea.</title>
        <authorList>
            <person name="Spring S."/>
            <person name="Fiebig A."/>
            <person name="Riedel T."/>
            <person name="Goker M."/>
            <person name="Klenk H.P."/>
        </authorList>
    </citation>
    <scope>NUCLEOTIDE SEQUENCE [LARGE SCALE GENOMIC DNA]</scope>
    <source>
        <strain evidence="13 14">DSM 19751</strain>
    </source>
</reference>
<dbReference type="PATRIC" id="fig|1265313.6.peg.1183"/>
<dbReference type="PANTHER" id="PTHR23117:SF13">
    <property type="entry name" value="GUANYLATE KINASE"/>
    <property type="match status" value="1"/>
</dbReference>
<accession>A0A095VS34</accession>
<comment type="subcellular location">
    <subcellularLocation>
        <location evidence="1 11">Cytoplasm</location>
    </subcellularLocation>
</comment>
<dbReference type="PANTHER" id="PTHR23117">
    <property type="entry name" value="GUANYLATE KINASE-RELATED"/>
    <property type="match status" value="1"/>
</dbReference>
<feature type="binding site" evidence="11">
    <location>
        <begin position="13"/>
        <end position="20"/>
    </location>
    <ligand>
        <name>ATP</name>
        <dbReference type="ChEBI" id="CHEBI:30616"/>
    </ligand>
</feature>
<evidence type="ECO:0000256" key="10">
    <source>
        <dbReference type="ARBA" id="ARBA00030128"/>
    </source>
</evidence>
<dbReference type="eggNOG" id="COG0194">
    <property type="taxonomic scope" value="Bacteria"/>
</dbReference>
<dbReference type="PROSITE" id="PS00856">
    <property type="entry name" value="GUANYLATE_KINASE_1"/>
    <property type="match status" value="1"/>
</dbReference>
<dbReference type="SUPFAM" id="SSF52540">
    <property type="entry name" value="P-loop containing nucleoside triphosphate hydrolases"/>
    <property type="match status" value="1"/>
</dbReference>
<dbReference type="FunFam" id="3.40.50.300:FF:000084">
    <property type="entry name" value="Guanylate kinase"/>
    <property type="match status" value="1"/>
</dbReference>
<dbReference type="EMBL" id="AUVB01000035">
    <property type="protein sequence ID" value="KGE04170.1"/>
    <property type="molecule type" value="Genomic_DNA"/>
</dbReference>
<evidence type="ECO:0000256" key="5">
    <source>
        <dbReference type="ARBA" id="ARBA00022490"/>
    </source>
</evidence>
<evidence type="ECO:0000256" key="4">
    <source>
        <dbReference type="ARBA" id="ARBA00016296"/>
    </source>
</evidence>
<keyword evidence="6 11" id="KW-0808">Transferase</keyword>
<proteinExistence type="inferred from homology"/>
<dbReference type="InterPro" id="IPR020590">
    <property type="entry name" value="Guanylate_kinase_CS"/>
</dbReference>
<organism evidence="13 14">
    <name type="scientific">Pseudohaliea rubra DSM 19751</name>
    <dbReference type="NCBI Taxonomy" id="1265313"/>
    <lineage>
        <taxon>Bacteria</taxon>
        <taxon>Pseudomonadati</taxon>
        <taxon>Pseudomonadota</taxon>
        <taxon>Gammaproteobacteria</taxon>
        <taxon>Cellvibrionales</taxon>
        <taxon>Halieaceae</taxon>
        <taxon>Pseudohaliea</taxon>
    </lineage>
</organism>
<dbReference type="Proteomes" id="UP000029640">
    <property type="component" value="Unassembled WGS sequence"/>
</dbReference>
<dbReference type="GO" id="GO:0004385">
    <property type="term" value="F:GMP kinase activity"/>
    <property type="evidence" value="ECO:0007669"/>
    <property type="project" value="UniProtKB-UniRule"/>
</dbReference>
<dbReference type="Gene3D" id="3.30.63.10">
    <property type="entry name" value="Guanylate Kinase phosphate binding domain"/>
    <property type="match status" value="1"/>
</dbReference>
<comment type="function">
    <text evidence="11">Essential for recycling GMP and indirectly, cGMP.</text>
</comment>
<dbReference type="AlphaFoldDB" id="A0A095VS34"/>
<evidence type="ECO:0000256" key="7">
    <source>
        <dbReference type="ARBA" id="ARBA00022741"/>
    </source>
</evidence>
<name>A0A095VS34_9GAMM</name>
<comment type="caution">
    <text evidence="13">The sequence shown here is derived from an EMBL/GenBank/DDBJ whole genome shotgun (WGS) entry which is preliminary data.</text>
</comment>
<keyword evidence="5 11" id="KW-0963">Cytoplasm</keyword>
<evidence type="ECO:0000256" key="11">
    <source>
        <dbReference type="HAMAP-Rule" id="MF_00328"/>
    </source>
</evidence>
<dbReference type="InterPro" id="IPR008144">
    <property type="entry name" value="Guanylate_kin-like_dom"/>
</dbReference>
<dbReference type="PROSITE" id="PS50052">
    <property type="entry name" value="GUANYLATE_KINASE_2"/>
    <property type="match status" value="1"/>
</dbReference>
<dbReference type="Pfam" id="PF00625">
    <property type="entry name" value="Guanylate_kin"/>
    <property type="match status" value="1"/>
</dbReference>
<dbReference type="Gene3D" id="3.40.50.300">
    <property type="entry name" value="P-loop containing nucleotide triphosphate hydrolases"/>
    <property type="match status" value="1"/>
</dbReference>
<dbReference type="OrthoDB" id="9808150at2"/>
<feature type="domain" description="Guanylate kinase-like" evidence="12">
    <location>
        <begin position="6"/>
        <end position="184"/>
    </location>
</feature>
<comment type="catalytic activity">
    <reaction evidence="11">
        <text>GMP + ATP = GDP + ADP</text>
        <dbReference type="Rhea" id="RHEA:20780"/>
        <dbReference type="ChEBI" id="CHEBI:30616"/>
        <dbReference type="ChEBI" id="CHEBI:58115"/>
        <dbReference type="ChEBI" id="CHEBI:58189"/>
        <dbReference type="ChEBI" id="CHEBI:456216"/>
        <dbReference type="EC" id="2.7.4.8"/>
    </reaction>
</comment>
<dbReference type="InterPro" id="IPR008145">
    <property type="entry name" value="GK/Ca_channel_bsu"/>
</dbReference>
<evidence type="ECO:0000256" key="3">
    <source>
        <dbReference type="ARBA" id="ARBA00012961"/>
    </source>
</evidence>